<name>A0AAE7CXF2_9GAMM</name>
<feature type="transmembrane region" description="Helical" evidence="12">
    <location>
        <begin position="87"/>
        <end position="107"/>
    </location>
</feature>
<dbReference type="InterPro" id="IPR006153">
    <property type="entry name" value="Cation/H_exchanger_TM"/>
</dbReference>
<feature type="transmembrane region" description="Helical" evidence="12">
    <location>
        <begin position="56"/>
        <end position="75"/>
    </location>
</feature>
<dbReference type="SUPFAM" id="SSF51735">
    <property type="entry name" value="NAD(P)-binding Rossmann-fold domains"/>
    <property type="match status" value="1"/>
</dbReference>
<dbReference type="PANTHER" id="PTHR46157:SF4">
    <property type="entry name" value="K(+) EFFLUX ANTIPORTER 3, CHLOROPLASTIC"/>
    <property type="match status" value="1"/>
</dbReference>
<feature type="transmembrane region" description="Helical" evidence="12">
    <location>
        <begin position="294"/>
        <end position="317"/>
    </location>
</feature>
<keyword evidence="5 12" id="KW-0997">Cell inner membrane</keyword>
<evidence type="ECO:0000259" key="14">
    <source>
        <dbReference type="PROSITE" id="PS51201"/>
    </source>
</evidence>
<feature type="transmembrane region" description="Helical" evidence="12">
    <location>
        <begin position="147"/>
        <end position="171"/>
    </location>
</feature>
<comment type="similarity">
    <text evidence="12">Belongs to the monovalent cation:proton antiporter 2 (CPA2) transporter (TC 2.A.37) family. KefB subfamily.</text>
</comment>
<dbReference type="InterPro" id="IPR006036">
    <property type="entry name" value="K_uptake_TrkA"/>
</dbReference>
<keyword evidence="7 12" id="KW-0812">Transmembrane</keyword>
<evidence type="ECO:0000256" key="9">
    <source>
        <dbReference type="ARBA" id="ARBA00022989"/>
    </source>
</evidence>
<evidence type="ECO:0000256" key="11">
    <source>
        <dbReference type="ARBA" id="ARBA00023136"/>
    </source>
</evidence>
<evidence type="ECO:0000313" key="17">
    <source>
        <dbReference type="Proteomes" id="UP000500801"/>
    </source>
</evidence>
<proteinExistence type="inferred from homology"/>
<dbReference type="Gene3D" id="3.40.50.720">
    <property type="entry name" value="NAD(P)-binding Rossmann-like Domain"/>
    <property type="match status" value="1"/>
</dbReference>
<feature type="domain" description="RCK N-terminal" evidence="14">
    <location>
        <begin position="400"/>
        <end position="519"/>
    </location>
</feature>
<evidence type="ECO:0000256" key="6">
    <source>
        <dbReference type="ARBA" id="ARBA00022538"/>
    </source>
</evidence>
<dbReference type="NCBIfam" id="TIGR00932">
    <property type="entry name" value="2a37"/>
    <property type="match status" value="1"/>
</dbReference>
<reference evidence="15 17" key="1">
    <citation type="submission" date="2018-11" db="EMBL/GenBank/DDBJ databases">
        <title>Complete genome sequence of Dickeya zeae strain CE1 infecting Canna edulis Ker-Gawl. in China.</title>
        <authorList>
            <person name="Zhang J."/>
            <person name="Lin B."/>
            <person name="Shen H."/>
            <person name="Jiang S."/>
            <person name="Pu X."/>
            <person name="Sun D."/>
        </authorList>
    </citation>
    <scope>NUCLEOTIDE SEQUENCE [LARGE SCALE GENOMIC DNA]</scope>
    <source>
        <strain evidence="15 17">CE1</strain>
    </source>
</reference>
<dbReference type="Pfam" id="PF02254">
    <property type="entry name" value="TrkA_N"/>
    <property type="match status" value="1"/>
</dbReference>
<dbReference type="FunFam" id="1.20.1530.20:FF:000001">
    <property type="entry name" value="Glutathione-regulated potassium-efflux system protein KefB"/>
    <property type="match status" value="1"/>
</dbReference>
<keyword evidence="2 12" id="KW-0813">Transport</keyword>
<sequence length="604" mass="67010">METSSLLNAGVLFLFVAVLMVPIAARLGIGAVLGYLLAGIAIGPWGLGFIRDVEAILHFSELGVVFLMFIIGLELDPAKLWRLRRSIFGTGAAQVLLSATLLGGALYLSQFSWQSAMIGGIGLAMSSTAIALQLMREKGMHRNEAGQLGFSVLLFQDLAVIPALALIPVLAGVQGELDDWRQVVLKVVAFGGMLIGGRYLVRPLFRFIAASGVREVFTAAALLLVLGSALFMDALGLSMALGTFIAGVLLAESEYRHELEIAIEPFKGLLLGLFFISVGMSLNLGILYANILMVLTGVAILVVVKGIILYLLAWVYGLRSSERLQFAGVLSQGGEFAFVLFSSAATYRVLKGSQLPLLLVTVTLSMMLTPLLMTLIDKLLSRRFNHQEEVDEKHYVENDRPQVIVVGFGRFGQVVARLLMANKMRITVLDRDISAVRLMRSYGYKVYYGDATQLELLRAAGADQAQSIVITCVNPEHSMTIVHLCQQHFPHLEILARARGRVEAHELLQAGVTLFTRETFSSALELGRKTLITLGMHPHQAYRAQQHFRRLDMRMLRELMPQHKSDVAQISRVKEARRELEEIFEREMQRERRRPDDWDEHDDH</sequence>
<dbReference type="Proteomes" id="UP000500801">
    <property type="component" value="Chromosome"/>
</dbReference>
<dbReference type="InterPro" id="IPR038770">
    <property type="entry name" value="Na+/solute_symporter_sf"/>
</dbReference>
<dbReference type="PRINTS" id="PR00335">
    <property type="entry name" value="KUPTAKETRKA"/>
</dbReference>
<comment type="subcellular location">
    <subcellularLocation>
        <location evidence="1 12">Cell inner membrane</location>
        <topology evidence="1 12">Multi-pass membrane protein</topology>
    </subcellularLocation>
</comment>
<dbReference type="Pfam" id="PF00999">
    <property type="entry name" value="Na_H_Exchanger"/>
    <property type="match status" value="1"/>
</dbReference>
<keyword evidence="3 12" id="KW-0050">Antiport</keyword>
<keyword evidence="10 12" id="KW-0406">Ion transport</keyword>
<dbReference type="EMBL" id="CP033622">
    <property type="protein sequence ID" value="QIZ49658.1"/>
    <property type="molecule type" value="Genomic_DNA"/>
</dbReference>
<evidence type="ECO:0000256" key="8">
    <source>
        <dbReference type="ARBA" id="ARBA00022958"/>
    </source>
</evidence>
<evidence type="ECO:0000256" key="10">
    <source>
        <dbReference type="ARBA" id="ARBA00023065"/>
    </source>
</evidence>
<feature type="transmembrane region" description="Helical" evidence="12">
    <location>
        <begin position="356"/>
        <end position="376"/>
    </location>
</feature>
<evidence type="ECO:0000256" key="2">
    <source>
        <dbReference type="ARBA" id="ARBA00022448"/>
    </source>
</evidence>
<dbReference type="PANTHER" id="PTHR46157">
    <property type="entry name" value="K(+) EFFLUX ANTIPORTER 3, CHLOROPLASTIC"/>
    <property type="match status" value="1"/>
</dbReference>
<dbReference type="NCBIfam" id="NF002973">
    <property type="entry name" value="PRK03659.1"/>
    <property type="match status" value="1"/>
</dbReference>
<feature type="transmembrane region" description="Helical" evidence="12">
    <location>
        <begin position="183"/>
        <end position="201"/>
    </location>
</feature>
<feature type="region of interest" description="Disordered" evidence="13">
    <location>
        <begin position="585"/>
        <end position="604"/>
    </location>
</feature>
<keyword evidence="18" id="KW-1185">Reference proteome</keyword>
<feature type="transmembrane region" description="Helical" evidence="12">
    <location>
        <begin position="6"/>
        <end position="25"/>
    </location>
</feature>
<dbReference type="InterPro" id="IPR003148">
    <property type="entry name" value="RCK_N"/>
</dbReference>
<feature type="transmembrane region" description="Helical" evidence="12">
    <location>
        <begin position="113"/>
        <end position="135"/>
    </location>
</feature>
<accession>A0AAE7CXF2</accession>
<dbReference type="GO" id="GO:1902600">
    <property type="term" value="P:proton transmembrane transport"/>
    <property type="evidence" value="ECO:0007669"/>
    <property type="project" value="InterPro"/>
</dbReference>
<keyword evidence="8 12" id="KW-0630">Potassium</keyword>
<keyword evidence="6 12" id="KW-0633">Potassium transport</keyword>
<evidence type="ECO:0000256" key="1">
    <source>
        <dbReference type="ARBA" id="ARBA00004429"/>
    </source>
</evidence>
<keyword evidence="11 12" id="KW-0472">Membrane</keyword>
<dbReference type="Proteomes" id="UP000824976">
    <property type="component" value="Chromosome"/>
</dbReference>
<evidence type="ECO:0000313" key="15">
    <source>
        <dbReference type="EMBL" id="QIZ49658.1"/>
    </source>
</evidence>
<keyword evidence="9 12" id="KW-1133">Transmembrane helix</keyword>
<feature type="transmembrane region" description="Helical" evidence="12">
    <location>
        <begin position="268"/>
        <end position="288"/>
    </location>
</feature>
<comment type="subunit">
    <text evidence="12">Interacts with the regulatory subunit KefG.</text>
</comment>
<evidence type="ECO:0000256" key="4">
    <source>
        <dbReference type="ARBA" id="ARBA00022475"/>
    </source>
</evidence>
<gene>
    <name evidence="12 15" type="primary">kefB</name>
    <name evidence="15" type="ORF">DWG24_02100</name>
    <name evidence="16" type="ORF">FGI21_16520</name>
</gene>
<evidence type="ECO:0000256" key="13">
    <source>
        <dbReference type="SAM" id="MobiDB-lite"/>
    </source>
</evidence>
<dbReference type="InterPro" id="IPR036291">
    <property type="entry name" value="NAD(P)-bd_dom_sf"/>
</dbReference>
<dbReference type="RefSeq" id="WP_168361341.1">
    <property type="nucleotide sequence ID" value="NZ_CP033622.1"/>
</dbReference>
<dbReference type="HAMAP" id="MF_01412">
    <property type="entry name" value="K_H_efflux_KefB"/>
    <property type="match status" value="1"/>
</dbReference>
<dbReference type="GO" id="GO:0005886">
    <property type="term" value="C:plasma membrane"/>
    <property type="evidence" value="ECO:0007669"/>
    <property type="project" value="UniProtKB-SubCell"/>
</dbReference>
<dbReference type="EMBL" id="CP040817">
    <property type="protein sequence ID" value="QYM93349.1"/>
    <property type="molecule type" value="Genomic_DNA"/>
</dbReference>
<evidence type="ECO:0000256" key="3">
    <source>
        <dbReference type="ARBA" id="ARBA00022449"/>
    </source>
</evidence>
<evidence type="ECO:0000313" key="16">
    <source>
        <dbReference type="EMBL" id="QYM93349.1"/>
    </source>
</evidence>
<evidence type="ECO:0000256" key="12">
    <source>
        <dbReference type="HAMAP-Rule" id="MF_01412"/>
    </source>
</evidence>
<dbReference type="PROSITE" id="PS51201">
    <property type="entry name" value="RCK_N"/>
    <property type="match status" value="1"/>
</dbReference>
<comment type="function">
    <text evidence="12">Pore-forming subunit of a potassium efflux system that confers protection against electrophiles. Catalyzes K(+)/H(+) antiport.</text>
</comment>
<dbReference type="Gene3D" id="1.20.1530.20">
    <property type="match status" value="1"/>
</dbReference>
<protein>
    <recommendedName>
        <fullName evidence="12">Glutathione-regulated potassium-efflux system protein KefB</fullName>
    </recommendedName>
    <alternativeName>
        <fullName evidence="12">K(+)/H(+) antiporter</fullName>
    </alternativeName>
</protein>
<dbReference type="GO" id="GO:0015503">
    <property type="term" value="F:glutathione-regulated potassium exporter activity"/>
    <property type="evidence" value="ECO:0007669"/>
    <property type="project" value="UniProtKB-UniRule"/>
</dbReference>
<evidence type="ECO:0000256" key="7">
    <source>
        <dbReference type="ARBA" id="ARBA00022692"/>
    </source>
</evidence>
<feature type="transmembrane region" description="Helical" evidence="12">
    <location>
        <begin position="213"/>
        <end position="231"/>
    </location>
</feature>
<organism evidence="15 17">
    <name type="scientific">Dickeya zeae</name>
    <dbReference type="NCBI Taxonomy" id="204042"/>
    <lineage>
        <taxon>Bacteria</taxon>
        <taxon>Pseudomonadati</taxon>
        <taxon>Pseudomonadota</taxon>
        <taxon>Gammaproteobacteria</taxon>
        <taxon>Enterobacterales</taxon>
        <taxon>Pectobacteriaceae</taxon>
        <taxon>Dickeya</taxon>
    </lineage>
</organism>
<dbReference type="FunFam" id="3.40.50.720:FF:000036">
    <property type="entry name" value="Glutathione-regulated potassium-efflux system protein KefB"/>
    <property type="match status" value="1"/>
</dbReference>
<reference evidence="16 18" key="2">
    <citation type="submission" date="2019-06" db="EMBL/GenBank/DDBJ databases">
        <title>Complete genome of Dickeya zeae PL65.</title>
        <authorList>
            <person name="Boluk G."/>
            <person name="Arif M."/>
        </authorList>
    </citation>
    <scope>NUCLEOTIDE SEQUENCE [LARGE SCALE GENOMIC DNA]</scope>
    <source>
        <strain evidence="16 18">PL65</strain>
    </source>
</reference>
<dbReference type="InterPro" id="IPR004771">
    <property type="entry name" value="K/H_exchanger"/>
</dbReference>
<dbReference type="AlphaFoldDB" id="A0AAE7CXF2"/>
<evidence type="ECO:0000313" key="18">
    <source>
        <dbReference type="Proteomes" id="UP000824976"/>
    </source>
</evidence>
<keyword evidence="4 12" id="KW-1003">Cell membrane</keyword>
<dbReference type="InterPro" id="IPR020884">
    <property type="entry name" value="K_H_efflux_KefB"/>
</dbReference>
<feature type="transmembrane region" description="Helical" evidence="12">
    <location>
        <begin position="32"/>
        <end position="50"/>
    </location>
</feature>
<evidence type="ECO:0000256" key="5">
    <source>
        <dbReference type="ARBA" id="ARBA00022519"/>
    </source>
</evidence>